<feature type="transmembrane region" description="Helical" evidence="1">
    <location>
        <begin position="5"/>
        <end position="24"/>
    </location>
</feature>
<sequence>MLAVVLWNVISGVLAVVAIALLVFGQSGTATALLLVAVVMSMIGSYQATKKREREFRARFHSVERILETHDLDEVKELRAERGEVVAVRAVRRHFPGISLTDAVALVRAL</sequence>
<proteinExistence type="predicted"/>
<reference evidence="2 3" key="1">
    <citation type="submission" date="2021-03" db="EMBL/GenBank/DDBJ databases">
        <title>Sequencing the genomes of 1000 actinobacteria strains.</title>
        <authorList>
            <person name="Klenk H.-P."/>
        </authorList>
    </citation>
    <scope>NUCLEOTIDE SEQUENCE [LARGE SCALE GENOMIC DNA]</scope>
    <source>
        <strain evidence="2 3">DSM 44580</strain>
    </source>
</reference>
<comment type="caution">
    <text evidence="2">The sequence shown here is derived from an EMBL/GenBank/DDBJ whole genome shotgun (WGS) entry which is preliminary data.</text>
</comment>
<evidence type="ECO:0000256" key="1">
    <source>
        <dbReference type="SAM" id="Phobius"/>
    </source>
</evidence>
<dbReference type="RefSeq" id="WP_086788028.1">
    <property type="nucleotide sequence ID" value="NZ_JAGIOO010000001.1"/>
</dbReference>
<keyword evidence="3" id="KW-1185">Reference proteome</keyword>
<keyword evidence="1" id="KW-0472">Membrane</keyword>
<name>A0ABS5AAW9_9PSEU</name>
<feature type="transmembrane region" description="Helical" evidence="1">
    <location>
        <begin position="30"/>
        <end position="49"/>
    </location>
</feature>
<evidence type="ECO:0000313" key="3">
    <source>
        <dbReference type="Proteomes" id="UP001519363"/>
    </source>
</evidence>
<accession>A0ABS5AAW9</accession>
<keyword evidence="1" id="KW-1133">Transmembrane helix</keyword>
<keyword evidence="1" id="KW-0812">Transmembrane</keyword>
<evidence type="ECO:0000313" key="2">
    <source>
        <dbReference type="EMBL" id="MBP2473728.1"/>
    </source>
</evidence>
<protein>
    <submittedName>
        <fullName evidence="2">Uncharacterized protein</fullName>
    </submittedName>
</protein>
<dbReference type="Proteomes" id="UP001519363">
    <property type="component" value="Unassembled WGS sequence"/>
</dbReference>
<organism evidence="2 3">
    <name type="scientific">Crossiella equi</name>
    <dbReference type="NCBI Taxonomy" id="130796"/>
    <lineage>
        <taxon>Bacteria</taxon>
        <taxon>Bacillati</taxon>
        <taxon>Actinomycetota</taxon>
        <taxon>Actinomycetes</taxon>
        <taxon>Pseudonocardiales</taxon>
        <taxon>Pseudonocardiaceae</taxon>
        <taxon>Crossiella</taxon>
    </lineage>
</organism>
<dbReference type="EMBL" id="JAGIOO010000001">
    <property type="protein sequence ID" value="MBP2473728.1"/>
    <property type="molecule type" value="Genomic_DNA"/>
</dbReference>
<gene>
    <name evidence="2" type="ORF">JOF53_002600</name>
</gene>